<keyword evidence="3" id="KW-1185">Reference proteome</keyword>
<evidence type="ECO:0000256" key="1">
    <source>
        <dbReference type="SAM" id="Coils"/>
    </source>
</evidence>
<gene>
    <name evidence="2" type="ORF">B9Z19DRAFT_1068942</name>
</gene>
<comment type="caution">
    <text evidence="2">The sequence shown here is derived from an EMBL/GenBank/DDBJ whole genome shotgun (WGS) entry which is preliminary data.</text>
</comment>
<dbReference type="AlphaFoldDB" id="A0A2T6ZDC7"/>
<accession>A0A2T6ZDC7</accession>
<sequence>MSLQRLQATRFKHYWEQEAILRKGSEEEKASLVKRCQELEATVLKLSEEKAALLGKCQDNARLLKKRKKPNYETSLEHPDRLDCTWLHYWNNRRPLSKKSIDDQIREARNPLSPVLQEKQARQKLETILHIRGFLSFIVEKAVRDKIIKVTPSRWGKTQNGLEQLGQTREFTTILQQEVKARGLNIDWVMECFHMIYYMVSEPTFWNPGPVTVSNNLFDAGDRAILVTLLKVQSNWKNPLKWKEAISCNEGKY</sequence>
<feature type="coiled-coil region" evidence="1">
    <location>
        <begin position="22"/>
        <end position="56"/>
    </location>
</feature>
<evidence type="ECO:0000313" key="3">
    <source>
        <dbReference type="Proteomes" id="UP000244722"/>
    </source>
</evidence>
<keyword evidence="1" id="KW-0175">Coiled coil</keyword>
<evidence type="ECO:0000313" key="2">
    <source>
        <dbReference type="EMBL" id="PUU73497.1"/>
    </source>
</evidence>
<organism evidence="2 3">
    <name type="scientific">Tuber borchii</name>
    <name type="common">White truffle</name>
    <dbReference type="NCBI Taxonomy" id="42251"/>
    <lineage>
        <taxon>Eukaryota</taxon>
        <taxon>Fungi</taxon>
        <taxon>Dikarya</taxon>
        <taxon>Ascomycota</taxon>
        <taxon>Pezizomycotina</taxon>
        <taxon>Pezizomycetes</taxon>
        <taxon>Pezizales</taxon>
        <taxon>Tuberaceae</taxon>
        <taxon>Tuber</taxon>
    </lineage>
</organism>
<reference evidence="2 3" key="1">
    <citation type="submission" date="2017-04" db="EMBL/GenBank/DDBJ databases">
        <title>Draft genome sequence of Tuber borchii Vittad., a whitish edible truffle.</title>
        <authorList>
            <consortium name="DOE Joint Genome Institute"/>
            <person name="Murat C."/>
            <person name="Kuo A."/>
            <person name="Barry K.W."/>
            <person name="Clum A."/>
            <person name="Dockter R.B."/>
            <person name="Fauchery L."/>
            <person name="Iotti M."/>
            <person name="Kohler A."/>
            <person name="Labutti K."/>
            <person name="Lindquist E.A."/>
            <person name="Lipzen A."/>
            <person name="Ohm R.A."/>
            <person name="Wang M."/>
            <person name="Grigoriev I.V."/>
            <person name="Zambonelli A."/>
            <person name="Martin F.M."/>
        </authorList>
    </citation>
    <scope>NUCLEOTIDE SEQUENCE [LARGE SCALE GENOMIC DNA]</scope>
    <source>
        <strain evidence="2 3">Tbo3840</strain>
    </source>
</reference>
<protein>
    <submittedName>
        <fullName evidence="2">Uncharacterized protein</fullName>
    </submittedName>
</protein>
<dbReference type="EMBL" id="NESQ01000372">
    <property type="protein sequence ID" value="PUU73497.1"/>
    <property type="molecule type" value="Genomic_DNA"/>
</dbReference>
<name>A0A2T6ZDC7_TUBBO</name>
<proteinExistence type="predicted"/>
<dbReference type="Proteomes" id="UP000244722">
    <property type="component" value="Unassembled WGS sequence"/>
</dbReference>